<dbReference type="SUPFAM" id="SSF57716">
    <property type="entry name" value="Glucocorticoid receptor-like (DNA-binding domain)"/>
    <property type="match status" value="1"/>
</dbReference>
<comment type="caution">
    <text evidence="7">The sequence shown here is derived from an EMBL/GenBank/DDBJ whole genome shotgun (WGS) entry which is preliminary data.</text>
</comment>
<sequence>MTGPKLTAERYESWMRAIGRDPKENLSVTHNTICSDHFTQDSYIYVDDKKVLKKFALPSVNLKPVKRTSHEYRSDGSTLQEGGIDLDISQPSTSFVTKVSKEFRKS</sequence>
<keyword evidence="1" id="KW-0479">Metal-binding</keyword>
<gene>
    <name evidence="7" type="ORF">NQ318_002838</name>
</gene>
<organism evidence="7 8">
    <name type="scientific">Aromia moschata</name>
    <dbReference type="NCBI Taxonomy" id="1265417"/>
    <lineage>
        <taxon>Eukaryota</taxon>
        <taxon>Metazoa</taxon>
        <taxon>Ecdysozoa</taxon>
        <taxon>Arthropoda</taxon>
        <taxon>Hexapoda</taxon>
        <taxon>Insecta</taxon>
        <taxon>Pterygota</taxon>
        <taxon>Neoptera</taxon>
        <taxon>Endopterygota</taxon>
        <taxon>Coleoptera</taxon>
        <taxon>Polyphaga</taxon>
        <taxon>Cucujiformia</taxon>
        <taxon>Chrysomeloidea</taxon>
        <taxon>Cerambycidae</taxon>
        <taxon>Cerambycinae</taxon>
        <taxon>Callichromatini</taxon>
        <taxon>Aromia</taxon>
    </lineage>
</organism>
<dbReference type="Pfam" id="PF05485">
    <property type="entry name" value="THAP"/>
    <property type="match status" value="1"/>
</dbReference>
<evidence type="ECO:0000256" key="2">
    <source>
        <dbReference type="ARBA" id="ARBA00022771"/>
    </source>
</evidence>
<keyword evidence="4 5" id="KW-0238">DNA-binding</keyword>
<dbReference type="GO" id="GO:0003677">
    <property type="term" value="F:DNA binding"/>
    <property type="evidence" value="ECO:0007669"/>
    <property type="project" value="UniProtKB-UniRule"/>
</dbReference>
<evidence type="ECO:0000256" key="3">
    <source>
        <dbReference type="ARBA" id="ARBA00022833"/>
    </source>
</evidence>
<dbReference type="Proteomes" id="UP001162162">
    <property type="component" value="Unassembled WGS sequence"/>
</dbReference>
<evidence type="ECO:0000259" key="6">
    <source>
        <dbReference type="PROSITE" id="PS50950"/>
    </source>
</evidence>
<evidence type="ECO:0000256" key="4">
    <source>
        <dbReference type="ARBA" id="ARBA00023125"/>
    </source>
</evidence>
<dbReference type="AlphaFoldDB" id="A0AAV8X004"/>
<evidence type="ECO:0000313" key="7">
    <source>
        <dbReference type="EMBL" id="KAJ8932087.1"/>
    </source>
</evidence>
<dbReference type="GO" id="GO:0008270">
    <property type="term" value="F:zinc ion binding"/>
    <property type="evidence" value="ECO:0007669"/>
    <property type="project" value="UniProtKB-KW"/>
</dbReference>
<protein>
    <recommendedName>
        <fullName evidence="6">THAP-type domain-containing protein</fullName>
    </recommendedName>
</protein>
<evidence type="ECO:0000256" key="1">
    <source>
        <dbReference type="ARBA" id="ARBA00022723"/>
    </source>
</evidence>
<keyword evidence="2 5" id="KW-0863">Zinc-finger</keyword>
<name>A0AAV8X004_9CUCU</name>
<evidence type="ECO:0000256" key="5">
    <source>
        <dbReference type="PROSITE-ProRule" id="PRU00309"/>
    </source>
</evidence>
<evidence type="ECO:0000313" key="8">
    <source>
        <dbReference type="Proteomes" id="UP001162162"/>
    </source>
</evidence>
<dbReference type="InterPro" id="IPR006612">
    <property type="entry name" value="THAP_Znf"/>
</dbReference>
<keyword evidence="8" id="KW-1185">Reference proteome</keyword>
<feature type="domain" description="THAP-type" evidence="6">
    <location>
        <begin position="1"/>
        <end position="61"/>
    </location>
</feature>
<reference evidence="7" key="1">
    <citation type="journal article" date="2023" name="Insect Mol. Biol.">
        <title>Genome sequencing provides insights into the evolution of gene families encoding plant cell wall-degrading enzymes in longhorned beetles.</title>
        <authorList>
            <person name="Shin N.R."/>
            <person name="Okamura Y."/>
            <person name="Kirsch R."/>
            <person name="Pauchet Y."/>
        </authorList>
    </citation>
    <scope>NUCLEOTIDE SEQUENCE</scope>
    <source>
        <strain evidence="7">AMC_N1</strain>
    </source>
</reference>
<dbReference type="PROSITE" id="PS50950">
    <property type="entry name" value="ZF_THAP"/>
    <property type="match status" value="1"/>
</dbReference>
<accession>A0AAV8X004</accession>
<dbReference type="EMBL" id="JAPWTK010001603">
    <property type="protein sequence ID" value="KAJ8932087.1"/>
    <property type="molecule type" value="Genomic_DNA"/>
</dbReference>
<proteinExistence type="predicted"/>
<keyword evidence="3" id="KW-0862">Zinc</keyword>